<keyword evidence="4 7" id="KW-0812">Transmembrane</keyword>
<dbReference type="OMA" id="LILTWQI"/>
<dbReference type="Pfam" id="PF02417">
    <property type="entry name" value="Chromate_transp"/>
    <property type="match status" value="1"/>
</dbReference>
<feature type="transmembrane region" description="Helical" evidence="7">
    <location>
        <begin position="116"/>
        <end position="133"/>
    </location>
</feature>
<feature type="transmembrane region" description="Helical" evidence="7">
    <location>
        <begin position="173"/>
        <end position="194"/>
    </location>
</feature>
<evidence type="ECO:0000256" key="3">
    <source>
        <dbReference type="ARBA" id="ARBA00022475"/>
    </source>
</evidence>
<dbReference type="GO" id="GO:0015109">
    <property type="term" value="F:chromate transmembrane transporter activity"/>
    <property type="evidence" value="ECO:0007669"/>
    <property type="project" value="InterPro"/>
</dbReference>
<dbReference type="GO" id="GO:0005886">
    <property type="term" value="C:plasma membrane"/>
    <property type="evidence" value="ECO:0007669"/>
    <property type="project" value="UniProtKB-SubCell"/>
</dbReference>
<sequence length="197" mass="21310">MIWRLFWNFFRIGIFAFGGGYAVLPLIQRITVDEQKWFTPEIFADLVSLAEMTPGPLAVNAATFAGRKVGDTLGSLVATVAISLPAVIIVVILAVIGQKIYHYNLTKHVLSDFRPMIVGLIAAGGISLLITAVRETLLNLPITKLYPAIETCFNILVIVVLFCGLKFKKLSPVTAIIVGGLAAVVLHSVAAMVYDII</sequence>
<keyword evidence="3" id="KW-1003">Cell membrane</keyword>
<evidence type="ECO:0000313" key="9">
    <source>
        <dbReference type="Proteomes" id="UP000236394"/>
    </source>
</evidence>
<dbReference type="EMBL" id="NBZD01000001">
    <property type="protein sequence ID" value="PNH19565.1"/>
    <property type="molecule type" value="Genomic_DNA"/>
</dbReference>
<comment type="subcellular location">
    <subcellularLocation>
        <location evidence="1">Cell membrane</location>
        <topology evidence="1">Multi-pass membrane protein</topology>
    </subcellularLocation>
</comment>
<gene>
    <name evidence="8" type="ORF">B7R76_01380</name>
</gene>
<keyword evidence="6 7" id="KW-0472">Membrane</keyword>
<feature type="transmembrane region" description="Helical" evidence="7">
    <location>
        <begin position="76"/>
        <end position="96"/>
    </location>
</feature>
<evidence type="ECO:0000313" key="8">
    <source>
        <dbReference type="EMBL" id="PNH19565.1"/>
    </source>
</evidence>
<proteinExistence type="inferred from homology"/>
<evidence type="ECO:0008006" key="10">
    <source>
        <dbReference type="Google" id="ProtNLM"/>
    </source>
</evidence>
<keyword evidence="5 7" id="KW-1133">Transmembrane helix</keyword>
<dbReference type="PANTHER" id="PTHR43663">
    <property type="entry name" value="CHROMATE TRANSPORT PROTEIN-RELATED"/>
    <property type="match status" value="1"/>
</dbReference>
<dbReference type="Proteomes" id="UP000236394">
    <property type="component" value="Unassembled WGS sequence"/>
</dbReference>
<accession>A0A2J8B480</accession>
<dbReference type="InterPro" id="IPR003370">
    <property type="entry name" value="Chromate_transpt"/>
</dbReference>
<dbReference type="RefSeq" id="WP_012993542.1">
    <property type="nucleotide sequence ID" value="NZ_NBZD01000001.1"/>
</dbReference>
<evidence type="ECO:0000256" key="7">
    <source>
        <dbReference type="SAM" id="Phobius"/>
    </source>
</evidence>
<dbReference type="PANTHER" id="PTHR43663:SF1">
    <property type="entry name" value="CHROMATE TRANSPORTER"/>
    <property type="match status" value="1"/>
</dbReference>
<evidence type="ECO:0000256" key="2">
    <source>
        <dbReference type="ARBA" id="ARBA00005262"/>
    </source>
</evidence>
<protein>
    <recommendedName>
        <fullName evidence="10">Chromate transporter</fullName>
    </recommendedName>
</protein>
<evidence type="ECO:0000256" key="5">
    <source>
        <dbReference type="ARBA" id="ARBA00022989"/>
    </source>
</evidence>
<evidence type="ECO:0000256" key="1">
    <source>
        <dbReference type="ARBA" id="ARBA00004651"/>
    </source>
</evidence>
<feature type="transmembrane region" description="Helical" evidence="7">
    <location>
        <begin position="145"/>
        <end position="167"/>
    </location>
</feature>
<comment type="caution">
    <text evidence="8">The sequence shown here is derived from an EMBL/GenBank/DDBJ whole genome shotgun (WGS) entry which is preliminary data.</text>
</comment>
<dbReference type="AlphaFoldDB" id="A0A2J8B480"/>
<comment type="similarity">
    <text evidence="2">Belongs to the chromate ion transporter (CHR) (TC 2.A.51) family.</text>
</comment>
<organism evidence="8 9">
    <name type="scientific">Mageeibacillus indolicus</name>
    <dbReference type="NCBI Taxonomy" id="884684"/>
    <lineage>
        <taxon>Bacteria</taxon>
        <taxon>Bacillati</taxon>
        <taxon>Bacillota</taxon>
        <taxon>Clostridia</taxon>
        <taxon>Eubacteriales</taxon>
        <taxon>Oscillospiraceae</taxon>
        <taxon>Mageeibacillus</taxon>
    </lineage>
</organism>
<evidence type="ECO:0000256" key="4">
    <source>
        <dbReference type="ARBA" id="ARBA00022692"/>
    </source>
</evidence>
<evidence type="ECO:0000256" key="6">
    <source>
        <dbReference type="ARBA" id="ARBA00023136"/>
    </source>
</evidence>
<dbReference type="InterPro" id="IPR052518">
    <property type="entry name" value="CHR_Transporter"/>
</dbReference>
<name>A0A2J8B480_9FIRM</name>
<reference evidence="9" key="1">
    <citation type="submission" date="2017-04" db="EMBL/GenBank/DDBJ databases">
        <authorList>
            <person name="Bumgarner R.E."/>
            <person name="Fredricks D.N."/>
            <person name="Srinivasan S."/>
        </authorList>
    </citation>
    <scope>NUCLEOTIDE SEQUENCE [LARGE SCALE GENOMIC DNA]</scope>
    <source>
        <strain evidence="9">KA00405</strain>
    </source>
</reference>
<feature type="transmembrane region" description="Helical" evidence="7">
    <location>
        <begin position="6"/>
        <end position="27"/>
    </location>
</feature>